<dbReference type="EMBL" id="LT907988">
    <property type="protein sequence ID" value="SOE47093.1"/>
    <property type="molecule type" value="Genomic_DNA"/>
</dbReference>
<feature type="domain" description="Ketoreductase" evidence="3">
    <location>
        <begin position="18"/>
        <end position="202"/>
    </location>
</feature>
<reference evidence="5 6" key="2">
    <citation type="submission" date="2017-08" db="EMBL/GenBank/DDBJ databases">
        <authorList>
            <person name="de Groot N.N."/>
        </authorList>
    </citation>
    <scope>NUCLEOTIDE SEQUENCE [LARGE SCALE GENOMIC DNA]</scope>
    <source>
        <strain evidence="5">Orrdi1</strain>
    </source>
</reference>
<dbReference type="OrthoDB" id="9803333at2"/>
<dbReference type="AlphaFoldDB" id="A0A1C3K460"/>
<dbReference type="EC" id="1.1.1.69" evidence="4"/>
<dbReference type="PANTHER" id="PTHR43669:SF14">
    <property type="entry name" value="OXIDOREDUCTASE"/>
    <property type="match status" value="1"/>
</dbReference>
<name>A0A1C3K460_9BURK</name>
<dbReference type="FunFam" id="3.40.50.720:FF:000084">
    <property type="entry name" value="Short-chain dehydrogenase reductase"/>
    <property type="match status" value="1"/>
</dbReference>
<dbReference type="InterPro" id="IPR002347">
    <property type="entry name" value="SDR_fam"/>
</dbReference>
<dbReference type="GO" id="GO:0008874">
    <property type="term" value="F:gluconate 5-dehydrogenase activity"/>
    <property type="evidence" value="ECO:0007669"/>
    <property type="project" value="UniProtKB-EC"/>
</dbReference>
<proteinExistence type="inferred from homology"/>
<comment type="similarity">
    <text evidence="1">Belongs to the short-chain dehydrogenases/reductases (SDR) family.</text>
</comment>
<dbReference type="SUPFAM" id="SSF51735">
    <property type="entry name" value="NAD(P)-binding Rossmann-fold domains"/>
    <property type="match status" value="1"/>
</dbReference>
<evidence type="ECO:0000256" key="1">
    <source>
        <dbReference type="ARBA" id="ARBA00006484"/>
    </source>
</evidence>
<dbReference type="PRINTS" id="PR00081">
    <property type="entry name" value="GDHRDH"/>
</dbReference>
<dbReference type="Gene3D" id="3.40.50.720">
    <property type="entry name" value="NAD(P)-binding Rossmann-like Domain"/>
    <property type="match status" value="1"/>
</dbReference>
<evidence type="ECO:0000259" key="3">
    <source>
        <dbReference type="SMART" id="SM00822"/>
    </source>
</evidence>
<keyword evidence="6" id="KW-1185">Reference proteome</keyword>
<keyword evidence="2 4" id="KW-0560">Oxidoreductase</keyword>
<dbReference type="Proteomes" id="UP000078558">
    <property type="component" value="Chromosome I"/>
</dbReference>
<gene>
    <name evidence="4" type="ORF">ODI_00802</name>
    <name evidence="5" type="ORF">ODI_R0639</name>
</gene>
<evidence type="ECO:0000256" key="2">
    <source>
        <dbReference type="ARBA" id="ARBA00023002"/>
    </source>
</evidence>
<dbReference type="PANTHER" id="PTHR43669">
    <property type="entry name" value="5-KETO-D-GLUCONATE 5-REDUCTASE"/>
    <property type="match status" value="1"/>
</dbReference>
<dbReference type="RefSeq" id="WP_067755817.1">
    <property type="nucleotide sequence ID" value="NZ_LT907988.1"/>
</dbReference>
<evidence type="ECO:0000313" key="4">
    <source>
        <dbReference type="EMBL" id="SBT26299.1"/>
    </source>
</evidence>
<dbReference type="InterPro" id="IPR057326">
    <property type="entry name" value="KR_dom"/>
</dbReference>
<dbReference type="InterPro" id="IPR020904">
    <property type="entry name" value="Sc_DH/Rdtase_CS"/>
</dbReference>
<sequence length="262" mass="27303">MASDPGCGTGPLFSLAGQVALVLGASRGIGRACAFALGRQGARVLVNGRDAGRAARTVRELGEAGIRAEAVVFDVDDLQGATAAMDAAEARVGPVDILFANAGVQHRAPLLEFDLADFQRVLFTNLTAQWALARHAARGMAARGHGRIVFTGSITAILGRENVTAYTAAKGALHALVRQWSAELAARGVTVNALAPGYIRTDLTQALHGDGEFDAWLRRRTPAGRWGTPEDLASAMVFLAARESGFVTGQILAVDGGLSATM</sequence>
<dbReference type="InterPro" id="IPR036291">
    <property type="entry name" value="NAD(P)-bd_dom_sf"/>
</dbReference>
<reference evidence="4 6" key="1">
    <citation type="submission" date="2016-06" db="EMBL/GenBank/DDBJ databases">
        <authorList>
            <person name="Kjaerup R.B."/>
            <person name="Dalgaard T.S."/>
            <person name="Juul-Madsen H.R."/>
        </authorList>
    </citation>
    <scope>NUCLEOTIDE SEQUENCE [LARGE SCALE GENOMIC DNA]</scope>
    <source>
        <strain evidence="4">Orrdi1</strain>
    </source>
</reference>
<dbReference type="KEGG" id="odi:ODI_R0639"/>
<dbReference type="Pfam" id="PF13561">
    <property type="entry name" value="adh_short_C2"/>
    <property type="match status" value="1"/>
</dbReference>
<dbReference type="SMART" id="SM00822">
    <property type="entry name" value="PKS_KR"/>
    <property type="match status" value="1"/>
</dbReference>
<dbReference type="PROSITE" id="PS00061">
    <property type="entry name" value="ADH_SHORT"/>
    <property type="match status" value="1"/>
</dbReference>
<accession>A0A1C3K460</accession>
<organism evidence="4 6">
    <name type="scientific">Orrella dioscoreae</name>
    <dbReference type="NCBI Taxonomy" id="1851544"/>
    <lineage>
        <taxon>Bacteria</taxon>
        <taxon>Pseudomonadati</taxon>
        <taxon>Pseudomonadota</taxon>
        <taxon>Betaproteobacteria</taxon>
        <taxon>Burkholderiales</taxon>
        <taxon>Alcaligenaceae</taxon>
        <taxon>Orrella</taxon>
    </lineage>
</organism>
<dbReference type="STRING" id="1851544.ODI_00802"/>
<evidence type="ECO:0000313" key="6">
    <source>
        <dbReference type="Proteomes" id="UP000078558"/>
    </source>
</evidence>
<dbReference type="EMBL" id="FLRC01000032">
    <property type="protein sequence ID" value="SBT26299.1"/>
    <property type="molecule type" value="Genomic_DNA"/>
</dbReference>
<protein>
    <submittedName>
        <fullName evidence="4">5-keto-D-gluconate 5-reductase</fullName>
        <ecNumber evidence="4">1.1.1.69</ecNumber>
    </submittedName>
</protein>
<dbReference type="PRINTS" id="PR00080">
    <property type="entry name" value="SDRFAMILY"/>
</dbReference>
<evidence type="ECO:0000313" key="5">
    <source>
        <dbReference type="EMBL" id="SOE47093.1"/>
    </source>
</evidence>